<keyword evidence="3" id="KW-1185">Reference proteome</keyword>
<dbReference type="KEGG" id="nba:CUN60_05205"/>
<evidence type="ECO:0000313" key="2">
    <source>
        <dbReference type="EMBL" id="AUR51716.1"/>
    </source>
</evidence>
<feature type="transmembrane region" description="Helical" evidence="1">
    <location>
        <begin position="157"/>
        <end position="178"/>
    </location>
</feature>
<keyword evidence="1" id="KW-0812">Transmembrane</keyword>
<keyword evidence="1" id="KW-1133">Transmembrane helix</keyword>
<proteinExistence type="predicted"/>
<dbReference type="AlphaFoldDB" id="A0A2I7N5H0"/>
<dbReference type="PIRSF" id="PIRSF037394">
    <property type="entry name" value="ABC_thiamine-permease_YkoE_prd"/>
    <property type="match status" value="1"/>
</dbReference>
<evidence type="ECO:0008006" key="4">
    <source>
        <dbReference type="Google" id="ProtNLM"/>
    </source>
</evidence>
<evidence type="ECO:0000256" key="1">
    <source>
        <dbReference type="SAM" id="Phobius"/>
    </source>
</evidence>
<reference evidence="3" key="1">
    <citation type="submission" date="2017-11" db="EMBL/GenBank/DDBJ databases">
        <authorList>
            <person name="Chan K.G."/>
            <person name="Lee L.S."/>
        </authorList>
    </citation>
    <scope>NUCLEOTIDE SEQUENCE [LARGE SCALE GENOMIC DNA]</scope>
    <source>
        <strain evidence="3">DSM 100970</strain>
    </source>
</reference>
<dbReference type="Proteomes" id="UP000236655">
    <property type="component" value="Chromosome"/>
</dbReference>
<accession>A0A2I7N5H0</accession>
<evidence type="ECO:0000313" key="3">
    <source>
        <dbReference type="Proteomes" id="UP000236655"/>
    </source>
</evidence>
<dbReference type="EMBL" id="CP024847">
    <property type="protein sequence ID" value="AUR51716.1"/>
    <property type="molecule type" value="Genomic_DNA"/>
</dbReference>
<feature type="transmembrane region" description="Helical" evidence="1">
    <location>
        <begin position="20"/>
        <end position="43"/>
    </location>
</feature>
<dbReference type="InterPro" id="IPR017195">
    <property type="entry name" value="ABC_thiamin-permease_prd"/>
</dbReference>
<dbReference type="Pfam" id="PF09819">
    <property type="entry name" value="ABC_cobalt"/>
    <property type="match status" value="1"/>
</dbReference>
<protein>
    <recommendedName>
        <fullName evidence="4">HMP/thiamine permease protein YkoE</fullName>
    </recommendedName>
</protein>
<keyword evidence="1" id="KW-0472">Membrane</keyword>
<sequence length="197" mass="21386">MFNAYKDFIMSNRLTLSETIFICILASSLGIAWWAYSFAYNIISPVLKPLGISGLLEGFWHMGGIFFGYIIRKPGSALLGETIAATVEGLISQWGISAVISGACQGLPVEILFLICRYKVSSKSICALGGVVSAIGGYLVTYYWFGYGELSLKYNLLNLGCNIISAAIIGGLLSRYLANQLAKAGVLNQYRISHDQD</sequence>
<feature type="transmembrane region" description="Helical" evidence="1">
    <location>
        <begin position="50"/>
        <end position="71"/>
    </location>
</feature>
<gene>
    <name evidence="2" type="ORF">CUN60_05205</name>
</gene>
<feature type="transmembrane region" description="Helical" evidence="1">
    <location>
        <begin position="125"/>
        <end position="145"/>
    </location>
</feature>
<name>A0A2I7N5H0_9NEIS</name>
<organism evidence="2 3">
    <name type="scientific">Aquella oligotrophica</name>
    <dbReference type="NCBI Taxonomy" id="2067065"/>
    <lineage>
        <taxon>Bacteria</taxon>
        <taxon>Pseudomonadati</taxon>
        <taxon>Pseudomonadota</taxon>
        <taxon>Betaproteobacteria</taxon>
        <taxon>Neisseriales</taxon>
        <taxon>Neisseriaceae</taxon>
        <taxon>Aquella</taxon>
    </lineage>
</organism>